<comment type="caution">
    <text evidence="3">The sequence shown here is derived from an EMBL/GenBank/DDBJ whole genome shotgun (WGS) entry which is preliminary data.</text>
</comment>
<dbReference type="Gene3D" id="2.40.160.40">
    <property type="entry name" value="monomeric porin ompg"/>
    <property type="match status" value="1"/>
</dbReference>
<accession>A0A3A6QXK5</accession>
<evidence type="ECO:0000313" key="4">
    <source>
        <dbReference type="Proteomes" id="UP000273252"/>
    </source>
</evidence>
<keyword evidence="1 2" id="KW-0732">Signal</keyword>
<evidence type="ECO:0000256" key="2">
    <source>
        <dbReference type="SAM" id="SignalP"/>
    </source>
</evidence>
<dbReference type="Proteomes" id="UP000273252">
    <property type="component" value="Unassembled WGS sequence"/>
</dbReference>
<proteinExistence type="predicted"/>
<dbReference type="EMBL" id="QVMU01000001">
    <property type="protein sequence ID" value="RJX75266.1"/>
    <property type="molecule type" value="Genomic_DNA"/>
</dbReference>
<dbReference type="OrthoDB" id="5880743at2"/>
<dbReference type="InterPro" id="IPR053713">
    <property type="entry name" value="Bact_OM_Channel_sf"/>
</dbReference>
<evidence type="ECO:0000313" key="3">
    <source>
        <dbReference type="EMBL" id="RJX75266.1"/>
    </source>
</evidence>
<feature type="chain" id="PRO_5017331441" description="OmpG family monomeric porin" evidence="2">
    <location>
        <begin position="22"/>
        <end position="316"/>
    </location>
</feature>
<evidence type="ECO:0000256" key="1">
    <source>
        <dbReference type="ARBA" id="ARBA00022729"/>
    </source>
</evidence>
<sequence>MKRNALALAMLGVLFTAPTIARTIVEVGTEYDHYFNEVDINGKPQNYAMNNAVVPYIRFTHAPNDQSWNMWGRYFKKIYTEENLFPTGVTSGMTDRYELHAFKVDRSGDLRTRFGVGVRHNDYESDRRETEYRFYPQFDYFVNSTNQFFLNGHVYFGDSKGKRSTDKVEEDYVDWGYEAEFGLIHRLSPTALIKPTFFTEFDSFENNYDVDYWQFRLVYTQKIGRATINPFVRVGLGRDVQEKSHYDYSRWGTTMDKNYSRAGIYGNIGISGKLNFIYETYWQVEDNSYYDANAGEIKSLPDRDKFFAKVGMQYVF</sequence>
<keyword evidence="4" id="KW-1185">Reference proteome</keyword>
<name>A0A3A6QXK5_9VIBR</name>
<dbReference type="AlphaFoldDB" id="A0A3A6QXK5"/>
<organism evidence="3 4">
    <name type="scientific">Vibrio sinensis</name>
    <dbReference type="NCBI Taxonomy" id="2302434"/>
    <lineage>
        <taxon>Bacteria</taxon>
        <taxon>Pseudomonadati</taxon>
        <taxon>Pseudomonadota</taxon>
        <taxon>Gammaproteobacteria</taxon>
        <taxon>Vibrionales</taxon>
        <taxon>Vibrionaceae</taxon>
        <taxon>Vibrio</taxon>
    </lineage>
</organism>
<reference evidence="3 4" key="1">
    <citation type="submission" date="2018-08" db="EMBL/GenBank/DDBJ databases">
        <title>Vibrio isolated from the Eastern China Marginal Seas.</title>
        <authorList>
            <person name="Li Y."/>
        </authorList>
    </citation>
    <scope>NUCLEOTIDE SEQUENCE [LARGE SCALE GENOMIC DNA]</scope>
    <source>
        <strain evidence="3 4">BEI233</strain>
    </source>
</reference>
<feature type="signal peptide" evidence="2">
    <location>
        <begin position="1"/>
        <end position="21"/>
    </location>
</feature>
<dbReference type="RefSeq" id="WP_120029022.1">
    <property type="nucleotide sequence ID" value="NZ_QVMU01000001.1"/>
</dbReference>
<evidence type="ECO:0008006" key="5">
    <source>
        <dbReference type="Google" id="ProtNLM"/>
    </source>
</evidence>
<protein>
    <recommendedName>
        <fullName evidence="5">OmpG family monomeric porin</fullName>
    </recommendedName>
</protein>
<gene>
    <name evidence="3" type="ORF">DZ860_00855</name>
</gene>